<organism evidence="2 3">
    <name type="scientific">Favolaschia claudopus</name>
    <dbReference type="NCBI Taxonomy" id="2862362"/>
    <lineage>
        <taxon>Eukaryota</taxon>
        <taxon>Fungi</taxon>
        <taxon>Dikarya</taxon>
        <taxon>Basidiomycota</taxon>
        <taxon>Agaricomycotina</taxon>
        <taxon>Agaricomycetes</taxon>
        <taxon>Agaricomycetidae</taxon>
        <taxon>Agaricales</taxon>
        <taxon>Marasmiineae</taxon>
        <taxon>Mycenaceae</taxon>
        <taxon>Favolaschia</taxon>
    </lineage>
</organism>
<dbReference type="AlphaFoldDB" id="A0AAW0CI55"/>
<evidence type="ECO:0000313" key="3">
    <source>
        <dbReference type="Proteomes" id="UP001362999"/>
    </source>
</evidence>
<name>A0AAW0CI55_9AGAR</name>
<reference evidence="2 3" key="1">
    <citation type="journal article" date="2024" name="J Genomics">
        <title>Draft genome sequencing and assembly of Favolaschia claudopus CIRM-BRFM 2984 isolated from oak limbs.</title>
        <authorList>
            <person name="Navarro D."/>
            <person name="Drula E."/>
            <person name="Chaduli D."/>
            <person name="Cazenave R."/>
            <person name="Ahrendt S."/>
            <person name="Wang J."/>
            <person name="Lipzen A."/>
            <person name="Daum C."/>
            <person name="Barry K."/>
            <person name="Grigoriev I.V."/>
            <person name="Favel A."/>
            <person name="Rosso M.N."/>
            <person name="Martin F."/>
        </authorList>
    </citation>
    <scope>NUCLEOTIDE SEQUENCE [LARGE SCALE GENOMIC DNA]</scope>
    <source>
        <strain evidence="2 3">CIRM-BRFM 2984</strain>
    </source>
</reference>
<sequence>MDQLYFKDSRGDILLPVWNVNGLDSMCSFAPQPAVVCPQLMDHFNVVPYLLGDAASAPLLRELRYDLYAFWYMPQQHWLGYIPVGPPPSSDPYFFNWVDPLALAFSDARVPFKDDYAEGFGHDEDGASIPDQWCGYEIERSWVEDVFSLNHKLEVIWRSFVTNGQFYRKGRMPGMTGDLPNVVNRASLTGMLTQESEVEDNVLKARLALRSQIGFISWLLTVAKVEEAKLSEEDTLFLASMRLEDRPKVGMVYNLSRDVNEINFQHLIDNNIPFHYYWTDVERQNTRYLRYSPEYCDDVQALMGNRPGVPHSELRVQDLRCFPLWRQKLEATDWNLRNLQGGKRGQALQDFSPEWDYEVVDEFGYGARPLYHWNVIRPYTERFKGFVHEGEHGTLCTLFRYNPITVDEPPSARPAQVHRFELTDFAINCEADYPAEKEFYYDSTTKNRERAKNLFAPRPDRVFNNFNGHLVDETRVRQGPRLKSRNRSRRNRGRQAGPVKDSSSGSYGEVLDPSPLKMRLGPRAPEGYSPPPSPDAGRAESPALSSEWARKMITGRTRSSRSLSPRRVDKGKARHRSRSLESGRTMDSQSHSSAPAFEDEIYDISPSSQLEPPSMEVDPPSAVDDVPVVERQPSGLAPFPGSSTELWQPYRYQTQQEAVSAIARASHTIVEAEPELASYEGLSWNERWFNLGVLVCDDPRTLFRLKTLAALYPLEMDNMQTVLHYALRFSMPFEIYIPLDRVEEFRDPNLPSLSRSLLPSIYNAGFADQLMTWSGCGEEHQYGLYLESLLRLLVRPNAVAFVAMGGICKFVAETYAPDIVARFVKGPSAQVSEFAKGKTQRLETRAADGIFTTDQVSSVEVAMLLGHVKTKLAGSDKSLWPPQAILEKYSPHVRGYLSAGAYKMLNNLRRKIVDEKCYEWRNRAEWITYLRVGGKGKYAPEVIPGQGDFDHMSRLLGYAFPRDWSFEKVAHISLPEAFEPTLVEE</sequence>
<feature type="compositionally biased region" description="Polar residues" evidence="1">
    <location>
        <begin position="580"/>
        <end position="593"/>
    </location>
</feature>
<keyword evidence="3" id="KW-1185">Reference proteome</keyword>
<comment type="caution">
    <text evidence="2">The sequence shown here is derived from an EMBL/GenBank/DDBJ whole genome shotgun (WGS) entry which is preliminary data.</text>
</comment>
<evidence type="ECO:0000256" key="1">
    <source>
        <dbReference type="SAM" id="MobiDB-lite"/>
    </source>
</evidence>
<feature type="compositionally biased region" description="Basic residues" evidence="1">
    <location>
        <begin position="478"/>
        <end position="493"/>
    </location>
</feature>
<feature type="compositionally biased region" description="Low complexity" evidence="1">
    <location>
        <begin position="556"/>
        <end position="565"/>
    </location>
</feature>
<gene>
    <name evidence="2" type="ORF">R3P38DRAFT_3182401</name>
</gene>
<dbReference type="EMBL" id="JAWWNJ010000017">
    <property type="protein sequence ID" value="KAK7038308.1"/>
    <property type="molecule type" value="Genomic_DNA"/>
</dbReference>
<evidence type="ECO:0000313" key="2">
    <source>
        <dbReference type="EMBL" id="KAK7038308.1"/>
    </source>
</evidence>
<dbReference type="Proteomes" id="UP001362999">
    <property type="component" value="Unassembled WGS sequence"/>
</dbReference>
<proteinExistence type="predicted"/>
<accession>A0AAW0CI55</accession>
<protein>
    <submittedName>
        <fullName evidence="2">Uncharacterized protein</fullName>
    </submittedName>
</protein>
<feature type="region of interest" description="Disordered" evidence="1">
    <location>
        <begin position="471"/>
        <end position="625"/>
    </location>
</feature>